<name>L0WFS5_9GAMM</name>
<protein>
    <submittedName>
        <fullName evidence="7">Transmembrane transport protein</fullName>
    </submittedName>
</protein>
<dbReference type="GO" id="GO:0016020">
    <property type="term" value="C:membrane"/>
    <property type="evidence" value="ECO:0007669"/>
    <property type="project" value="UniProtKB-SubCell"/>
</dbReference>
<feature type="transmembrane region" description="Helical" evidence="6">
    <location>
        <begin position="352"/>
        <end position="377"/>
    </location>
</feature>
<comment type="caution">
    <text evidence="7">The sequence shown here is derived from an EMBL/GenBank/DDBJ whole genome shotgun (WGS) entry which is preliminary data.</text>
</comment>
<evidence type="ECO:0000313" key="8">
    <source>
        <dbReference type="Proteomes" id="UP000010164"/>
    </source>
</evidence>
<proteinExistence type="predicted"/>
<evidence type="ECO:0000256" key="1">
    <source>
        <dbReference type="ARBA" id="ARBA00004141"/>
    </source>
</evidence>
<dbReference type="CDD" id="cd17485">
    <property type="entry name" value="MFS_MFSD3"/>
    <property type="match status" value="1"/>
</dbReference>
<dbReference type="OrthoDB" id="9787815at2"/>
<sequence length="411" mass="44760">MRRGPGRALLLATLGALYFAQGLPAGLLGKALPALARDAGLAPQWIGLLALPALPWALKFVWAPWVDRWGSQSRGHRQRWMLVCLAGVALLLLLAGMADRSWLFGSGIGFLLLLLLVLNLFSATQDIATDGLATRLLTRDLRGLGNSIQVSGYKIGMLLGSSVLLLMTDVAGWRSTLWLMAVLLLAIMLLVRHFPEPDEPVRQRQSISFRWWWRQLHGFWSRPSMGTWLLVLLAYKVGDGFGSTMIKPCLVDQGWSLAAIGRLDLIASLVGLLGAGMAGICLLRLPHRPALVIFGSLQALAFVGWQAVASGQHPAWIWPVALFEQWADGLSTVALFAVMMDYCRQGHEGSDYTLQACVQLFAVGLFTLASGFSVAWLGYSMHFLLAALLGALAVLLVCFWQPPAALSRSGH</sequence>
<evidence type="ECO:0000256" key="4">
    <source>
        <dbReference type="ARBA" id="ARBA00022989"/>
    </source>
</evidence>
<feature type="transmembrane region" description="Helical" evidence="6">
    <location>
        <begin position="102"/>
        <end position="122"/>
    </location>
</feature>
<gene>
    <name evidence="7" type="ORF">A11A3_06046</name>
</gene>
<dbReference type="PANTHER" id="PTHR12778:SF10">
    <property type="entry name" value="MAJOR FACILITATOR SUPERFAMILY DOMAIN-CONTAINING PROTEIN 3"/>
    <property type="match status" value="1"/>
</dbReference>
<keyword evidence="8" id="KW-1185">Reference proteome</keyword>
<feature type="transmembrane region" description="Helical" evidence="6">
    <location>
        <begin position="78"/>
        <end position="96"/>
    </location>
</feature>
<evidence type="ECO:0000313" key="7">
    <source>
        <dbReference type="EMBL" id="EKF74992.1"/>
    </source>
</evidence>
<feature type="transmembrane region" description="Helical" evidence="6">
    <location>
        <begin position="177"/>
        <end position="195"/>
    </location>
</feature>
<evidence type="ECO:0000256" key="5">
    <source>
        <dbReference type="ARBA" id="ARBA00023136"/>
    </source>
</evidence>
<dbReference type="PANTHER" id="PTHR12778">
    <property type="entry name" value="SOLUTE CARRIER FAMILY 33 ACETYL-COA TRANSPORTER -RELATED"/>
    <property type="match status" value="1"/>
</dbReference>
<dbReference type="RefSeq" id="WP_008928393.1">
    <property type="nucleotide sequence ID" value="NZ_AMRJ01000006.1"/>
</dbReference>
<evidence type="ECO:0000256" key="2">
    <source>
        <dbReference type="ARBA" id="ARBA00022448"/>
    </source>
</evidence>
<evidence type="ECO:0000256" key="6">
    <source>
        <dbReference type="SAM" id="Phobius"/>
    </source>
</evidence>
<feature type="transmembrane region" description="Helical" evidence="6">
    <location>
        <begin position="45"/>
        <end position="66"/>
    </location>
</feature>
<keyword evidence="4 6" id="KW-1133">Transmembrane helix</keyword>
<dbReference type="PATRIC" id="fig|1177179.3.peg.1216"/>
<dbReference type="AlphaFoldDB" id="L0WFS5"/>
<dbReference type="Gene3D" id="1.20.1250.20">
    <property type="entry name" value="MFS general substrate transporter like domains"/>
    <property type="match status" value="2"/>
</dbReference>
<dbReference type="SUPFAM" id="SSF103473">
    <property type="entry name" value="MFS general substrate transporter"/>
    <property type="match status" value="1"/>
</dbReference>
<feature type="transmembrane region" description="Helical" evidence="6">
    <location>
        <begin position="290"/>
        <end position="309"/>
    </location>
</feature>
<feature type="transmembrane region" description="Helical" evidence="6">
    <location>
        <begin position="265"/>
        <end position="283"/>
    </location>
</feature>
<organism evidence="7 8">
    <name type="scientific">Alcanivorax hongdengensis A-11-3</name>
    <dbReference type="NCBI Taxonomy" id="1177179"/>
    <lineage>
        <taxon>Bacteria</taxon>
        <taxon>Pseudomonadati</taxon>
        <taxon>Pseudomonadota</taxon>
        <taxon>Gammaproteobacteria</taxon>
        <taxon>Oceanospirillales</taxon>
        <taxon>Alcanivoracaceae</taxon>
        <taxon>Alcanivorax</taxon>
    </lineage>
</organism>
<dbReference type="Proteomes" id="UP000010164">
    <property type="component" value="Unassembled WGS sequence"/>
</dbReference>
<dbReference type="STRING" id="1177179.A11A3_06046"/>
<feature type="transmembrane region" description="Helical" evidence="6">
    <location>
        <begin position="216"/>
        <end position="235"/>
    </location>
</feature>
<feature type="transmembrane region" description="Helical" evidence="6">
    <location>
        <begin position="143"/>
        <end position="165"/>
    </location>
</feature>
<reference evidence="7 8" key="1">
    <citation type="journal article" date="2012" name="J. Bacteriol.">
        <title>Genome Sequence of the Alkane-Degrading Bacterium Alcanivorax hongdengensis Type Strain A-11-3.</title>
        <authorList>
            <person name="Lai Q."/>
            <person name="Shao Z."/>
        </authorList>
    </citation>
    <scope>NUCLEOTIDE SEQUENCE [LARGE SCALE GENOMIC DNA]</scope>
    <source>
        <strain evidence="7 8">A-11-3</strain>
    </source>
</reference>
<comment type="subcellular location">
    <subcellularLocation>
        <location evidence="1">Membrane</location>
        <topology evidence="1">Multi-pass membrane protein</topology>
    </subcellularLocation>
</comment>
<dbReference type="InterPro" id="IPR011701">
    <property type="entry name" value="MFS"/>
</dbReference>
<accession>L0WFS5</accession>
<feature type="transmembrane region" description="Helical" evidence="6">
    <location>
        <begin position="383"/>
        <end position="400"/>
    </location>
</feature>
<dbReference type="Pfam" id="PF07690">
    <property type="entry name" value="MFS_1"/>
    <property type="match status" value="1"/>
</dbReference>
<dbReference type="GO" id="GO:0022857">
    <property type="term" value="F:transmembrane transporter activity"/>
    <property type="evidence" value="ECO:0007669"/>
    <property type="project" value="InterPro"/>
</dbReference>
<dbReference type="eggNOG" id="COG2814">
    <property type="taxonomic scope" value="Bacteria"/>
</dbReference>
<dbReference type="InterPro" id="IPR004752">
    <property type="entry name" value="AmpG_permease/AT-1"/>
</dbReference>
<dbReference type="EMBL" id="AMRJ01000006">
    <property type="protein sequence ID" value="EKF74992.1"/>
    <property type="molecule type" value="Genomic_DNA"/>
</dbReference>
<evidence type="ECO:0000256" key="3">
    <source>
        <dbReference type="ARBA" id="ARBA00022692"/>
    </source>
</evidence>
<dbReference type="InterPro" id="IPR036259">
    <property type="entry name" value="MFS_trans_sf"/>
</dbReference>
<keyword evidence="3 6" id="KW-0812">Transmembrane</keyword>
<keyword evidence="5 6" id="KW-0472">Membrane</keyword>
<keyword evidence="2" id="KW-0813">Transport</keyword>